<reference evidence="6" key="1">
    <citation type="submission" date="2006-10" db="EMBL/GenBank/DDBJ databases">
        <authorList>
            <person name="Amadeo P."/>
            <person name="Zhao Q."/>
            <person name="Wortman J."/>
            <person name="Fraser-Liggett C."/>
            <person name="Carlton J."/>
        </authorList>
    </citation>
    <scope>NUCLEOTIDE SEQUENCE</scope>
    <source>
        <strain evidence="6">G3</strain>
    </source>
</reference>
<comment type="cofactor">
    <cofactor evidence="1">
        <name>FAD</name>
        <dbReference type="ChEBI" id="CHEBI:57692"/>
    </cofactor>
</comment>
<accession>A2EJX0</accession>
<reference evidence="6" key="2">
    <citation type="journal article" date="2007" name="Science">
        <title>Draft genome sequence of the sexually transmitted pathogen Trichomonas vaginalis.</title>
        <authorList>
            <person name="Carlton J.M."/>
            <person name="Hirt R.P."/>
            <person name="Silva J.C."/>
            <person name="Delcher A.L."/>
            <person name="Schatz M."/>
            <person name="Zhao Q."/>
            <person name="Wortman J.R."/>
            <person name="Bidwell S.L."/>
            <person name="Alsmark U.C.M."/>
            <person name="Besteiro S."/>
            <person name="Sicheritz-Ponten T."/>
            <person name="Noel C.J."/>
            <person name="Dacks J.B."/>
            <person name="Foster P.G."/>
            <person name="Simillion C."/>
            <person name="Van de Peer Y."/>
            <person name="Miranda-Saavedra D."/>
            <person name="Barton G.J."/>
            <person name="Westrop G.D."/>
            <person name="Mueller S."/>
            <person name="Dessi D."/>
            <person name="Fiori P.L."/>
            <person name="Ren Q."/>
            <person name="Paulsen I."/>
            <person name="Zhang H."/>
            <person name="Bastida-Corcuera F.D."/>
            <person name="Simoes-Barbosa A."/>
            <person name="Brown M.T."/>
            <person name="Hayes R.D."/>
            <person name="Mukherjee M."/>
            <person name="Okumura C.Y."/>
            <person name="Schneider R."/>
            <person name="Smith A.J."/>
            <person name="Vanacova S."/>
            <person name="Villalvazo M."/>
            <person name="Haas B.J."/>
            <person name="Pertea M."/>
            <person name="Feldblyum T.V."/>
            <person name="Utterback T.R."/>
            <person name="Shu C.L."/>
            <person name="Osoegawa K."/>
            <person name="de Jong P.J."/>
            <person name="Hrdy I."/>
            <person name="Horvathova L."/>
            <person name="Zubacova Z."/>
            <person name="Dolezal P."/>
            <person name="Malik S.B."/>
            <person name="Logsdon J.M. Jr."/>
            <person name="Henze K."/>
            <person name="Gupta A."/>
            <person name="Wang C.C."/>
            <person name="Dunne R.L."/>
            <person name="Upcroft J.A."/>
            <person name="Upcroft P."/>
            <person name="White O."/>
            <person name="Salzberg S.L."/>
            <person name="Tang P."/>
            <person name="Chiu C.-H."/>
            <person name="Lee Y.-S."/>
            <person name="Embley T.M."/>
            <person name="Coombs G.H."/>
            <person name="Mottram J.C."/>
            <person name="Tachezy J."/>
            <person name="Fraser-Liggett C.M."/>
            <person name="Johnson P.J."/>
        </authorList>
    </citation>
    <scope>NUCLEOTIDE SEQUENCE [LARGE SCALE GENOMIC DNA]</scope>
    <source>
        <strain evidence="6">G3</strain>
    </source>
</reference>
<proteinExistence type="inferred from homology"/>
<gene>
    <name evidence="6" type="ORF">TVAG_311630</name>
</gene>
<dbReference type="AlphaFoldDB" id="A2EJX0"/>
<dbReference type="InterPro" id="IPR003680">
    <property type="entry name" value="Flavodoxin_fold"/>
</dbReference>
<evidence type="ECO:0000256" key="3">
    <source>
        <dbReference type="ARBA" id="ARBA00022827"/>
    </source>
</evidence>
<dbReference type="InParanoid" id="A2EJX0"/>
<dbReference type="InterPro" id="IPR052397">
    <property type="entry name" value="NADPH-QR_MdaB"/>
</dbReference>
<comment type="similarity">
    <text evidence="4">Belongs to the oxidoreductase MdaB family.</text>
</comment>
<dbReference type="KEGG" id="tva:4764923"/>
<dbReference type="STRING" id="5722.A2EJX0"/>
<dbReference type="Pfam" id="PF02525">
    <property type="entry name" value="Flavodoxin_2"/>
    <property type="match status" value="1"/>
</dbReference>
<keyword evidence="7" id="KW-1185">Reference proteome</keyword>
<feature type="domain" description="Flavodoxin-like fold" evidence="5">
    <location>
        <begin position="7"/>
        <end position="174"/>
    </location>
</feature>
<organism evidence="6 7">
    <name type="scientific">Trichomonas vaginalis (strain ATCC PRA-98 / G3)</name>
    <dbReference type="NCBI Taxonomy" id="412133"/>
    <lineage>
        <taxon>Eukaryota</taxon>
        <taxon>Metamonada</taxon>
        <taxon>Parabasalia</taxon>
        <taxon>Trichomonadida</taxon>
        <taxon>Trichomonadidae</taxon>
        <taxon>Trichomonas</taxon>
    </lineage>
</organism>
<protein>
    <recommendedName>
        <fullName evidence="5">Flavodoxin-like fold domain-containing protein</fullName>
    </recommendedName>
</protein>
<keyword evidence="2" id="KW-0285">Flavoprotein</keyword>
<dbReference type="VEuPathDB" id="TrichDB:TVAGG3_0324990"/>
<dbReference type="Proteomes" id="UP000001542">
    <property type="component" value="Unassembled WGS sequence"/>
</dbReference>
<dbReference type="Gene3D" id="3.40.50.360">
    <property type="match status" value="1"/>
</dbReference>
<dbReference type="PANTHER" id="PTHR46305">
    <property type="match status" value="1"/>
</dbReference>
<evidence type="ECO:0000313" key="6">
    <source>
        <dbReference type="EMBL" id="EAY07038.1"/>
    </source>
</evidence>
<evidence type="ECO:0000256" key="4">
    <source>
        <dbReference type="ARBA" id="ARBA00037981"/>
    </source>
</evidence>
<dbReference type="PANTHER" id="PTHR46305:SF3">
    <property type="entry name" value="NADPH:QUINONE OXIDOREDUCTASE MDAB"/>
    <property type="match status" value="1"/>
</dbReference>
<dbReference type="SMR" id="A2EJX0"/>
<evidence type="ECO:0000259" key="5">
    <source>
        <dbReference type="Pfam" id="PF02525"/>
    </source>
</evidence>
<dbReference type="OrthoDB" id="26889at2759"/>
<dbReference type="RefSeq" id="XP_001319261.1">
    <property type="nucleotide sequence ID" value="XM_001319226.1"/>
</dbReference>
<keyword evidence="3" id="KW-0274">FAD</keyword>
<dbReference type="SUPFAM" id="SSF52218">
    <property type="entry name" value="Flavoproteins"/>
    <property type="match status" value="1"/>
</dbReference>
<dbReference type="EMBL" id="DS113409">
    <property type="protein sequence ID" value="EAY07038.1"/>
    <property type="molecule type" value="Genomic_DNA"/>
</dbReference>
<evidence type="ECO:0000313" key="7">
    <source>
        <dbReference type="Proteomes" id="UP000001542"/>
    </source>
</evidence>
<evidence type="ECO:0000256" key="2">
    <source>
        <dbReference type="ARBA" id="ARBA00022630"/>
    </source>
</evidence>
<evidence type="ECO:0000256" key="1">
    <source>
        <dbReference type="ARBA" id="ARBA00001974"/>
    </source>
</evidence>
<dbReference type="VEuPathDB" id="TrichDB:TVAG_311630"/>
<name>A2EJX0_TRIV3</name>
<dbReference type="InterPro" id="IPR029039">
    <property type="entry name" value="Flavoprotein-like_sf"/>
</dbReference>
<sequence>MSLKDAKVLILNAGYNQPPMAKGKLNEALANDMEKYLQGKGHETKITHMEQGYKVEEEVAKFNWADVIIVQTPTWWLGLPGPAKTYIDSVLSAYMMNPDKKDGKKVSATFAATEETMVDPKSAYQGLGADQVWWTLYQNFFFCGIGKLPIVTVNNVLNPSFKFDEAVSKLHAHLDKVLV</sequence>